<dbReference type="InterPro" id="IPR019861">
    <property type="entry name" value="PorP/SprF_Bacteroidetes"/>
</dbReference>
<name>A0ABW9ZX36_9BACT</name>
<evidence type="ECO:0000313" key="3">
    <source>
        <dbReference type="Proteomes" id="UP000753802"/>
    </source>
</evidence>
<dbReference type="RefSeq" id="WP_161819995.1">
    <property type="nucleotide sequence ID" value="NZ_JAACJS010000015.1"/>
</dbReference>
<dbReference type="Proteomes" id="UP000753802">
    <property type="component" value="Unassembled WGS sequence"/>
</dbReference>
<dbReference type="NCBIfam" id="TIGR03519">
    <property type="entry name" value="T9SS_PorP_fam"/>
    <property type="match status" value="1"/>
</dbReference>
<proteinExistence type="predicted"/>
<evidence type="ECO:0000256" key="1">
    <source>
        <dbReference type="SAM" id="SignalP"/>
    </source>
</evidence>
<feature type="signal peptide" evidence="1">
    <location>
        <begin position="1"/>
        <end position="19"/>
    </location>
</feature>
<protein>
    <submittedName>
        <fullName evidence="2">Type IX secretion system membrane protein PorP/SprF</fullName>
    </submittedName>
</protein>
<keyword evidence="1" id="KW-0732">Signal</keyword>
<sequence length="330" mass="36073">MRKLILLCCLCSLAGVVSAQDPHFSQFFSSPLTLSPAFIGKFDGTIRATGNYKNQWQVIDRAFETKTVSVDFHVMGKNIPSTDTWGVGLMGYTDKSANGAVGFNYGSIGTAFHKGLDEDGTSQIGGGFQVTYANMLINTAKLTFADQITSNGFTGVTSEFFSGNELNLKYIDVNAGILYSGTSSEKNYYYLGASAYHINRPKQQFTGALFLLQPRITIHSGGSFELNPYSNIHVSGFYSTQSSASEVLLGGIYERKVADATSFYAGAWIRYKDAIIPYLGTEIGDLRIGVSYDVNTSDLKAGTNMRGGFELSLIYQRRPPDTRGIRCPKF</sequence>
<reference evidence="2 3" key="1">
    <citation type="submission" date="2020-01" db="EMBL/GenBank/DDBJ databases">
        <title>Genome analysis.</title>
        <authorList>
            <person name="Wu S."/>
            <person name="Wang G."/>
        </authorList>
    </citation>
    <scope>NUCLEOTIDE SEQUENCE [LARGE SCALE GENOMIC DNA]</scope>
    <source>
        <strain evidence="2 3">SYL130</strain>
    </source>
</reference>
<dbReference type="Pfam" id="PF11751">
    <property type="entry name" value="PorP_SprF"/>
    <property type="match status" value="1"/>
</dbReference>
<dbReference type="EMBL" id="JAACJS010000015">
    <property type="protein sequence ID" value="NCI51723.1"/>
    <property type="molecule type" value="Genomic_DNA"/>
</dbReference>
<evidence type="ECO:0000313" key="2">
    <source>
        <dbReference type="EMBL" id="NCI51723.1"/>
    </source>
</evidence>
<comment type="caution">
    <text evidence="2">The sequence shown here is derived from an EMBL/GenBank/DDBJ whole genome shotgun (WGS) entry which is preliminary data.</text>
</comment>
<feature type="chain" id="PRO_5045066801" evidence="1">
    <location>
        <begin position="20"/>
        <end position="330"/>
    </location>
</feature>
<organism evidence="2 3">
    <name type="scientific">Sediminibacterium roseum</name>
    <dbReference type="NCBI Taxonomy" id="1978412"/>
    <lineage>
        <taxon>Bacteria</taxon>
        <taxon>Pseudomonadati</taxon>
        <taxon>Bacteroidota</taxon>
        <taxon>Chitinophagia</taxon>
        <taxon>Chitinophagales</taxon>
        <taxon>Chitinophagaceae</taxon>
        <taxon>Sediminibacterium</taxon>
    </lineage>
</organism>
<gene>
    <name evidence="2" type="ORF">GWC95_17495</name>
</gene>
<keyword evidence="3" id="KW-1185">Reference proteome</keyword>
<accession>A0ABW9ZX36</accession>